<comment type="cofactor">
    <cofactor evidence="1 15">
        <name>Mn(2+)</name>
        <dbReference type="ChEBI" id="CHEBI:29035"/>
    </cofactor>
</comment>
<feature type="domain" description="EndoU" evidence="16">
    <location>
        <begin position="1"/>
        <end position="151"/>
    </location>
</feature>
<dbReference type="AlphaFoldDB" id="B7Z7N4"/>
<keyword evidence="5" id="KW-0964">Secreted</keyword>
<keyword evidence="7 15" id="KW-0479">Metal-binding</keyword>
<evidence type="ECO:0000256" key="4">
    <source>
        <dbReference type="ARBA" id="ARBA00011245"/>
    </source>
</evidence>
<evidence type="ECO:0000313" key="17">
    <source>
        <dbReference type="EMBL" id="BAH13670.1"/>
    </source>
</evidence>
<proteinExistence type="evidence at transcript level"/>
<dbReference type="GO" id="GO:0016829">
    <property type="term" value="F:lyase activity"/>
    <property type="evidence" value="ECO:0007669"/>
    <property type="project" value="UniProtKB-KW"/>
</dbReference>
<reference evidence="17" key="1">
    <citation type="submission" date="2007-10" db="EMBL/GenBank/DDBJ databases">
        <title>NEDO human cDNA sequencing project focused on splicing variants.</title>
        <authorList>
            <person name="Wakamatsu A."/>
            <person name="Yamamoto J."/>
            <person name="Kimura K."/>
            <person name="Ishii S."/>
            <person name="Watanabe K."/>
            <person name="Sugiyama A."/>
            <person name="Murakawa K."/>
            <person name="Kaida T."/>
            <person name="Tsuchiya K."/>
            <person name="Fukuzumi Y."/>
            <person name="Kumagai A."/>
            <person name="Oishi Y."/>
            <person name="Yamamoto S."/>
            <person name="Ono Y."/>
            <person name="Komori Y."/>
            <person name="Yamazaki M."/>
            <person name="Kisu Y."/>
            <person name="Nishikawa T."/>
            <person name="Sugano S."/>
            <person name="Nomura N."/>
            <person name="Isogai T."/>
        </authorList>
    </citation>
    <scope>NUCLEOTIDE SEQUENCE</scope>
    <source>
        <tissue evidence="17">Testis</tissue>
    </source>
</reference>
<evidence type="ECO:0000256" key="8">
    <source>
        <dbReference type="ARBA" id="ARBA00022729"/>
    </source>
</evidence>
<comment type="subcellular location">
    <subcellularLocation>
        <location evidence="2">Secreted</location>
    </subcellularLocation>
</comment>
<evidence type="ECO:0000256" key="2">
    <source>
        <dbReference type="ARBA" id="ARBA00004613"/>
    </source>
</evidence>
<dbReference type="PeptideAtlas" id="B7Z7N4"/>
<keyword evidence="10 15" id="KW-0378">Hydrolase</keyword>
<dbReference type="SUPFAM" id="SSF142877">
    <property type="entry name" value="EndoU-like"/>
    <property type="match status" value="1"/>
</dbReference>
<evidence type="ECO:0000256" key="7">
    <source>
        <dbReference type="ARBA" id="ARBA00022723"/>
    </source>
</evidence>
<dbReference type="ProteomicsDB" id="6885"/>
<evidence type="ECO:0000256" key="11">
    <source>
        <dbReference type="ARBA" id="ARBA00022884"/>
    </source>
</evidence>
<evidence type="ECO:0000256" key="1">
    <source>
        <dbReference type="ARBA" id="ARBA00001936"/>
    </source>
</evidence>
<dbReference type="GO" id="GO:0004521">
    <property type="term" value="F:RNA endonuclease activity"/>
    <property type="evidence" value="ECO:0007669"/>
    <property type="project" value="UniProtKB-UniRule"/>
</dbReference>
<dbReference type="GO" id="GO:0005576">
    <property type="term" value="C:extracellular region"/>
    <property type="evidence" value="ECO:0007669"/>
    <property type="project" value="UniProtKB-SubCell"/>
</dbReference>
<dbReference type="PANTHER" id="PTHR12439">
    <property type="entry name" value="PLACENTAL PROTEIN 11-RELATED"/>
    <property type="match status" value="1"/>
</dbReference>
<keyword evidence="6 15" id="KW-0540">Nuclease</keyword>
<evidence type="ECO:0000256" key="15">
    <source>
        <dbReference type="RuleBase" id="RU367085"/>
    </source>
</evidence>
<sequence length="151" mass="17633">MKTAVMKELYSFLHHQNRYGSEQEFVDDLKNMWFGLYSRGNEEGDSSGFEHVFSGEVKKGKVTGFHNWIRFYLEEKEGLVDYYSHIYDGPVPVKPGRISLSCPDIYLGQVHLWEWQEVHRHSLHSVFHLIELRARKGHEGSCETEVLSSLD</sequence>
<keyword evidence="13" id="KW-0456">Lyase</keyword>
<dbReference type="CDD" id="cd21159">
    <property type="entry name" value="XendoU"/>
    <property type="match status" value="1"/>
</dbReference>
<dbReference type="InterPro" id="IPR018998">
    <property type="entry name" value="EndoU_C"/>
</dbReference>
<protein>
    <recommendedName>
        <fullName evidence="15">Uridylate-specific endoribonuclease</fullName>
        <ecNumber evidence="15">4.6.1.-</ecNumber>
    </recommendedName>
</protein>
<name>B7Z7N4_HUMAN</name>
<evidence type="ECO:0000256" key="3">
    <source>
        <dbReference type="ARBA" id="ARBA00010168"/>
    </source>
</evidence>
<evidence type="ECO:0000256" key="6">
    <source>
        <dbReference type="ARBA" id="ARBA00022722"/>
    </source>
</evidence>
<evidence type="ECO:0000256" key="10">
    <source>
        <dbReference type="ARBA" id="ARBA00022801"/>
    </source>
</evidence>
<accession>B7Z7N4</accession>
<dbReference type="InterPro" id="IPR037227">
    <property type="entry name" value="EndoU-like"/>
</dbReference>
<comment type="catalytic activity">
    <reaction evidence="14">
        <text>ribonucleotidyl-uridine-RNA = a 5'-end dephospho-uridine-RNA + a 3'-end 2',3'-cyclophospho-ribonucleotide-RNA</text>
        <dbReference type="Rhea" id="RHEA:67792"/>
        <dbReference type="Rhea" id="RHEA-COMP:10464"/>
        <dbReference type="Rhea" id="RHEA-COMP:17354"/>
        <dbReference type="Rhea" id="RHEA-COMP:17356"/>
        <dbReference type="ChEBI" id="CHEBI:83064"/>
        <dbReference type="ChEBI" id="CHEBI:173117"/>
        <dbReference type="ChEBI" id="CHEBI:173224"/>
    </reaction>
    <physiologicalReaction direction="left-to-right" evidence="14">
        <dbReference type="Rhea" id="RHEA:67793"/>
    </physiologicalReaction>
</comment>
<keyword evidence="9 15" id="KW-0255">Endonuclease</keyword>
<evidence type="ECO:0000256" key="13">
    <source>
        <dbReference type="ARBA" id="ARBA00023239"/>
    </source>
</evidence>
<evidence type="ECO:0000256" key="14">
    <source>
        <dbReference type="ARBA" id="ARBA00048688"/>
    </source>
</evidence>
<dbReference type="PANTHER" id="PTHR12439:SF40">
    <property type="entry name" value="URIDYLATE-SPECIFIC ENDORIBONUCLEASE"/>
    <property type="match status" value="1"/>
</dbReference>
<organism evidence="17">
    <name type="scientific">Homo sapiens</name>
    <name type="common">Human</name>
    <dbReference type="NCBI Taxonomy" id="9606"/>
    <lineage>
        <taxon>Eukaryota</taxon>
        <taxon>Metazoa</taxon>
        <taxon>Chordata</taxon>
        <taxon>Craniata</taxon>
        <taxon>Vertebrata</taxon>
        <taxon>Euteleostomi</taxon>
        <taxon>Mammalia</taxon>
        <taxon>Eutheria</taxon>
        <taxon>Euarchontoglires</taxon>
        <taxon>Primates</taxon>
        <taxon>Haplorrhini</taxon>
        <taxon>Catarrhini</taxon>
        <taxon>Hominidae</taxon>
        <taxon>Homo</taxon>
    </lineage>
</organism>
<dbReference type="GO" id="GO:0016787">
    <property type="term" value="F:hydrolase activity"/>
    <property type="evidence" value="ECO:0007669"/>
    <property type="project" value="UniProtKB-KW"/>
</dbReference>
<keyword evidence="11 15" id="KW-0694">RNA-binding</keyword>
<keyword evidence="8" id="KW-0732">Signal</keyword>
<comment type="similarity">
    <text evidence="3 15">Belongs to the ENDOU family.</text>
</comment>
<evidence type="ECO:0000256" key="9">
    <source>
        <dbReference type="ARBA" id="ARBA00022759"/>
    </source>
</evidence>
<dbReference type="GO" id="GO:0003723">
    <property type="term" value="F:RNA binding"/>
    <property type="evidence" value="ECO:0007669"/>
    <property type="project" value="UniProtKB-UniRule"/>
</dbReference>
<dbReference type="EC" id="4.6.1.-" evidence="15"/>
<evidence type="ECO:0000256" key="5">
    <source>
        <dbReference type="ARBA" id="ARBA00022525"/>
    </source>
</evidence>
<dbReference type="PROSITE" id="PS51959">
    <property type="entry name" value="ENDOU"/>
    <property type="match status" value="1"/>
</dbReference>
<dbReference type="Pfam" id="PF09412">
    <property type="entry name" value="XendoU"/>
    <property type="match status" value="1"/>
</dbReference>
<dbReference type="EMBL" id="AK302308">
    <property type="protein sequence ID" value="BAH13670.1"/>
    <property type="molecule type" value="mRNA"/>
</dbReference>
<keyword evidence="12 15" id="KW-0464">Manganese</keyword>
<evidence type="ECO:0000256" key="12">
    <source>
        <dbReference type="ARBA" id="ARBA00023211"/>
    </source>
</evidence>
<dbReference type="GO" id="GO:0046872">
    <property type="term" value="F:metal ion binding"/>
    <property type="evidence" value="ECO:0007669"/>
    <property type="project" value="UniProtKB-UniRule"/>
</dbReference>
<comment type="subunit">
    <text evidence="4 15">Monomer.</text>
</comment>
<evidence type="ECO:0000259" key="16">
    <source>
        <dbReference type="PROSITE" id="PS51959"/>
    </source>
</evidence>
<dbReference type="InterPro" id="IPR039787">
    <property type="entry name" value="ENDOU"/>
</dbReference>